<dbReference type="SUPFAM" id="SSF46565">
    <property type="entry name" value="Chaperone J-domain"/>
    <property type="match status" value="1"/>
</dbReference>
<evidence type="ECO:0000313" key="9">
    <source>
        <dbReference type="EMBL" id="CAE4671025.1"/>
    </source>
</evidence>
<evidence type="ECO:0000256" key="2">
    <source>
        <dbReference type="ARBA" id="ARBA00022771"/>
    </source>
</evidence>
<evidence type="ECO:0000256" key="5">
    <source>
        <dbReference type="SAM" id="Coils"/>
    </source>
</evidence>
<keyword evidence="3 4" id="KW-0862">Zinc</keyword>
<keyword evidence="2 4" id="KW-0863">Zinc-finger</keyword>
<dbReference type="PRINTS" id="PR00625">
    <property type="entry name" value="JDOMAIN"/>
</dbReference>
<feature type="compositionally biased region" description="Polar residues" evidence="6">
    <location>
        <begin position="293"/>
        <end position="318"/>
    </location>
</feature>
<dbReference type="SMART" id="SM00271">
    <property type="entry name" value="DnaJ"/>
    <property type="match status" value="1"/>
</dbReference>
<keyword evidence="1 4" id="KW-0479">Metal-binding</keyword>
<dbReference type="PROSITE" id="PS50076">
    <property type="entry name" value="DNAJ_2"/>
    <property type="match status" value="1"/>
</dbReference>
<feature type="compositionally biased region" description="Basic and acidic residues" evidence="6">
    <location>
        <begin position="225"/>
        <end position="247"/>
    </location>
</feature>
<evidence type="ECO:0000256" key="1">
    <source>
        <dbReference type="ARBA" id="ARBA00022723"/>
    </source>
</evidence>
<evidence type="ECO:0000259" key="7">
    <source>
        <dbReference type="PROSITE" id="PS50076"/>
    </source>
</evidence>
<dbReference type="SMART" id="SM00356">
    <property type="entry name" value="ZnF_C3H1"/>
    <property type="match status" value="3"/>
</dbReference>
<proteinExistence type="predicted"/>
<dbReference type="InterPro" id="IPR036855">
    <property type="entry name" value="Znf_CCCH_sf"/>
</dbReference>
<evidence type="ECO:0008006" key="10">
    <source>
        <dbReference type="Google" id="ProtNLM"/>
    </source>
</evidence>
<protein>
    <recommendedName>
        <fullName evidence="10">J domain-containing protein</fullName>
    </recommendedName>
</protein>
<feature type="zinc finger region" description="C3H1-type" evidence="4">
    <location>
        <begin position="1"/>
        <end position="25"/>
    </location>
</feature>
<feature type="region of interest" description="Disordered" evidence="6">
    <location>
        <begin position="492"/>
        <end position="522"/>
    </location>
</feature>
<evidence type="ECO:0000256" key="6">
    <source>
        <dbReference type="SAM" id="MobiDB-lite"/>
    </source>
</evidence>
<keyword evidence="5" id="KW-0175">Coiled coil</keyword>
<feature type="region of interest" description="Disordered" evidence="6">
    <location>
        <begin position="586"/>
        <end position="605"/>
    </location>
</feature>
<dbReference type="InterPro" id="IPR036869">
    <property type="entry name" value="J_dom_sf"/>
</dbReference>
<dbReference type="Pfam" id="PF00642">
    <property type="entry name" value="zf-CCCH"/>
    <property type="match status" value="1"/>
</dbReference>
<feature type="compositionally biased region" description="Polar residues" evidence="6">
    <location>
        <begin position="334"/>
        <end position="347"/>
    </location>
</feature>
<feature type="compositionally biased region" description="Low complexity" evidence="6">
    <location>
        <begin position="413"/>
        <end position="431"/>
    </location>
</feature>
<dbReference type="CDD" id="cd06257">
    <property type="entry name" value="DnaJ"/>
    <property type="match status" value="1"/>
</dbReference>
<sequence length="1136" mass="131225">MLCRYFHTTKGCKAGENCRYLHIPLAENNIIKAKVTSAHATNAANETKNQGRPMRAHAMKSARASKVKAARGDASAGASTHATMDGDNNSISNKIGNVGVSYVATRAPTQKMKLCKYGVKCRNVKVGKCNFYHPRYENGCVKVDDCVESGNENESSDTEDINIGGAFCPKDHEIEESLNPETAGIIELDPTSRSNSSSSQRDKQTQPLSYSSTSIQRKKPKKCRFKDECRNPKCEFMHPGDESEENAKANVDSTARTKINGYDGKKTKRLNKKISSGSHQRSRKPLTEKEPGLSQNTKVAIDINKNSKSKTAASNQRASPHYRRKPQDSKQKQFHISSLPLDNTATTKFPAPSANANDGSRSDNEQSEIILDELWNHLDNSRETKSESTMDNPLHMGFSGDRNNAHIMDGELSSSDLQSKSSSCQQSNPSSGLQGHEDPNVARMRLLREQQIAICLKKQKRTTQTHEDSNAEKMGVNCLRQEKEHIAKKQQQQAHAQAQWQAVQMQGGNRERKKQCQLDAESDRHSQNIAEFDLIKKEVLKEENEQIDLIRQAQIQSLHLQQQREIERQIMESELAMYETELRQREVQEKKKQKEVERQKREEELRQREVQIQMEKEEKEQQRMKEKRRFELQRRQRREEDAKAKAEEEAEKLRLQKEREEFLAKRKAEKKARKLKMQEEKRLAEMEMKREEEEKERFAQEKIQEQATQYAEEQVKKAKEMEAKKNARAKLLAEQKEAARLKKEKDMEKRANKAKELLDERRKFWETDQRHREEYLFVVKKICEAEIMRKCELKYTKQVEDEVIKSYNDLFPEIAQSKVVVADPQNKSYSGRVGTILGWNMEKGKYKIGFETKKHRIEEVFIKPEHLEIPTRSVDKSKSKHKDYSATFFGSLSLRKSTVDIMISMYRVGDGALEKMIAKTMSDRNEADKEESERQIRYEKEKEAYNRAREADRERRRKAREAEQAAWKAEEESRARCRERYEKARREARKKERSYRRNDPFGGSDPFFGSGIRIGIGPDGRPFVFGSFRGGGGGYGASGFFDYFDSDDDYDNDDYYYEDDDFEEGGTTLEEHAEALGVSVEATPSEIRSAFKKKALKLHPDKYKEENHNGMTKEEVEEEFKRCNAAHEFLMMQHED</sequence>
<dbReference type="Pfam" id="PF00226">
    <property type="entry name" value="DnaJ"/>
    <property type="match status" value="1"/>
</dbReference>
<dbReference type="PROSITE" id="PS50103">
    <property type="entry name" value="ZF_C3H1"/>
    <property type="match status" value="1"/>
</dbReference>
<dbReference type="InterPro" id="IPR000571">
    <property type="entry name" value="Znf_CCCH"/>
</dbReference>
<feature type="region of interest" description="Disordered" evidence="6">
    <location>
        <begin position="413"/>
        <end position="439"/>
    </location>
</feature>
<dbReference type="SUPFAM" id="SSF90229">
    <property type="entry name" value="CCCH zinc finger"/>
    <property type="match status" value="1"/>
</dbReference>
<dbReference type="InterPro" id="IPR001623">
    <property type="entry name" value="DnaJ_domain"/>
</dbReference>
<evidence type="ECO:0000256" key="4">
    <source>
        <dbReference type="PROSITE-ProRule" id="PRU00723"/>
    </source>
</evidence>
<feature type="compositionally biased region" description="Low complexity" evidence="6">
    <location>
        <begin position="492"/>
        <end position="506"/>
    </location>
</feature>
<feature type="coiled-coil region" evidence="5">
    <location>
        <begin position="942"/>
        <end position="998"/>
    </location>
</feature>
<dbReference type="PANTHER" id="PTHR22538">
    <property type="entry name" value="CILIA- AND FLAGELLA-ASSOCIATED PROTEIN 74"/>
    <property type="match status" value="1"/>
</dbReference>
<feature type="region of interest" description="Disordered" evidence="6">
    <location>
        <begin position="614"/>
        <end position="651"/>
    </location>
</feature>
<dbReference type="PANTHER" id="PTHR22538:SF0">
    <property type="entry name" value="CILIA- AND FLAGELLA-ASSOCIATED PROTEIN 74"/>
    <property type="match status" value="1"/>
</dbReference>
<feature type="compositionally biased region" description="Polar residues" evidence="6">
    <location>
        <begin position="205"/>
        <end position="215"/>
    </location>
</feature>
<feature type="domain" description="J" evidence="7">
    <location>
        <begin position="1071"/>
        <end position="1135"/>
    </location>
</feature>
<reference evidence="9" key="1">
    <citation type="submission" date="2021-01" db="EMBL/GenBank/DDBJ databases">
        <authorList>
            <person name="Corre E."/>
            <person name="Pelletier E."/>
            <person name="Niang G."/>
            <person name="Scheremetjew M."/>
            <person name="Finn R."/>
            <person name="Kale V."/>
            <person name="Holt S."/>
            <person name="Cochrane G."/>
            <person name="Meng A."/>
            <person name="Brown T."/>
            <person name="Cohen L."/>
        </authorList>
    </citation>
    <scope>NUCLEOTIDE SEQUENCE</scope>
    <source>
        <strain evidence="9">GSO104</strain>
    </source>
</reference>
<feature type="region of interest" description="Disordered" evidence="6">
    <location>
        <begin position="187"/>
        <end position="365"/>
    </location>
</feature>
<organism evidence="9">
    <name type="scientific">Ditylum brightwellii</name>
    <dbReference type="NCBI Taxonomy" id="49249"/>
    <lineage>
        <taxon>Eukaryota</taxon>
        <taxon>Sar</taxon>
        <taxon>Stramenopiles</taxon>
        <taxon>Ochrophyta</taxon>
        <taxon>Bacillariophyta</taxon>
        <taxon>Mediophyceae</taxon>
        <taxon>Lithodesmiophycidae</taxon>
        <taxon>Lithodesmiales</taxon>
        <taxon>Lithodesmiaceae</taxon>
        <taxon>Ditylum</taxon>
    </lineage>
</organism>
<dbReference type="EMBL" id="HBNS01062354">
    <property type="protein sequence ID" value="CAE4671025.1"/>
    <property type="molecule type" value="Transcribed_RNA"/>
</dbReference>
<gene>
    <name evidence="9" type="ORF">DBRI00130_LOCUS44999</name>
</gene>
<dbReference type="AlphaFoldDB" id="A0A7S4TAT6"/>
<dbReference type="GO" id="GO:0008270">
    <property type="term" value="F:zinc ion binding"/>
    <property type="evidence" value="ECO:0007669"/>
    <property type="project" value="UniProtKB-KW"/>
</dbReference>
<name>A0A7S4TAT6_9STRA</name>
<dbReference type="Gene3D" id="1.10.287.110">
    <property type="entry name" value="DnaJ domain"/>
    <property type="match status" value="1"/>
</dbReference>
<evidence type="ECO:0000259" key="8">
    <source>
        <dbReference type="PROSITE" id="PS50103"/>
    </source>
</evidence>
<accession>A0A7S4TAT6</accession>
<feature type="domain" description="C3H1-type" evidence="8">
    <location>
        <begin position="1"/>
        <end position="25"/>
    </location>
</feature>
<dbReference type="Pfam" id="PF14608">
    <property type="entry name" value="zf-CCCH_2"/>
    <property type="match status" value="2"/>
</dbReference>
<evidence type="ECO:0000256" key="3">
    <source>
        <dbReference type="ARBA" id="ARBA00022833"/>
    </source>
</evidence>